<dbReference type="PROSITE" id="PS00626">
    <property type="entry name" value="RCC1_2"/>
    <property type="match status" value="2"/>
</dbReference>
<feature type="domain" description="VPS9" evidence="5">
    <location>
        <begin position="252"/>
        <end position="413"/>
    </location>
</feature>
<dbReference type="InterPro" id="IPR009091">
    <property type="entry name" value="RCC1/BLIP-II"/>
</dbReference>
<name>A0AAV1TKA4_9STRA</name>
<gene>
    <name evidence="6" type="ORF">PM001_LOCUS7433</name>
</gene>
<evidence type="ECO:0000313" key="6">
    <source>
        <dbReference type="EMBL" id="CAK7922050.1"/>
    </source>
</evidence>
<dbReference type="PROSITE" id="PS51205">
    <property type="entry name" value="VPS9"/>
    <property type="match status" value="1"/>
</dbReference>
<evidence type="ECO:0000313" key="7">
    <source>
        <dbReference type="Proteomes" id="UP001162060"/>
    </source>
</evidence>
<proteinExistence type="predicted"/>
<dbReference type="InterPro" id="IPR051553">
    <property type="entry name" value="Ran_GTPase-activating"/>
</dbReference>
<dbReference type="PANTHER" id="PTHR45982">
    <property type="entry name" value="REGULATOR OF CHROMOSOME CONDENSATION"/>
    <property type="match status" value="1"/>
</dbReference>
<dbReference type="SUPFAM" id="SSF109993">
    <property type="entry name" value="VPS9 domain"/>
    <property type="match status" value="1"/>
</dbReference>
<feature type="region of interest" description="Disordered" evidence="4">
    <location>
        <begin position="501"/>
        <end position="534"/>
    </location>
</feature>
<dbReference type="GO" id="GO:0005737">
    <property type="term" value="C:cytoplasm"/>
    <property type="evidence" value="ECO:0007669"/>
    <property type="project" value="TreeGrafter"/>
</dbReference>
<evidence type="ECO:0000256" key="3">
    <source>
        <dbReference type="PROSITE-ProRule" id="PRU00235"/>
    </source>
</evidence>
<feature type="region of interest" description="Disordered" evidence="4">
    <location>
        <begin position="449"/>
        <end position="482"/>
    </location>
</feature>
<dbReference type="GO" id="GO:0005085">
    <property type="term" value="F:guanyl-nucleotide exchange factor activity"/>
    <property type="evidence" value="ECO:0007669"/>
    <property type="project" value="TreeGrafter"/>
</dbReference>
<feature type="repeat" description="RCC1" evidence="3">
    <location>
        <begin position="741"/>
        <end position="797"/>
    </location>
</feature>
<dbReference type="PROSITE" id="PS50012">
    <property type="entry name" value="RCC1_3"/>
    <property type="match status" value="4"/>
</dbReference>
<evidence type="ECO:0000256" key="4">
    <source>
        <dbReference type="SAM" id="MobiDB-lite"/>
    </source>
</evidence>
<accession>A0AAV1TKA4</accession>
<dbReference type="PRINTS" id="PR00633">
    <property type="entry name" value="RCCNDNSATION"/>
</dbReference>
<dbReference type="Gene3D" id="1.20.1050.80">
    <property type="entry name" value="VPS9 domain"/>
    <property type="match status" value="1"/>
</dbReference>
<evidence type="ECO:0000256" key="1">
    <source>
        <dbReference type="ARBA" id="ARBA00022658"/>
    </source>
</evidence>
<dbReference type="Proteomes" id="UP001162060">
    <property type="component" value="Unassembled WGS sequence"/>
</dbReference>
<feature type="repeat" description="RCC1" evidence="3">
    <location>
        <begin position="672"/>
        <end position="740"/>
    </location>
</feature>
<protein>
    <recommendedName>
        <fullName evidence="5">VPS9 domain-containing protein</fullName>
    </recommendedName>
</protein>
<dbReference type="InterPro" id="IPR000408">
    <property type="entry name" value="Reg_chr_condens"/>
</dbReference>
<dbReference type="AlphaFoldDB" id="A0AAV1TKA4"/>
<keyword evidence="1" id="KW-0344">Guanine-nucleotide releasing factor</keyword>
<dbReference type="SUPFAM" id="SSF50985">
    <property type="entry name" value="RCC1/BLIP-II"/>
    <property type="match status" value="2"/>
</dbReference>
<feature type="compositionally biased region" description="Basic and acidic residues" evidence="4">
    <location>
        <begin position="449"/>
        <end position="473"/>
    </location>
</feature>
<feature type="repeat" description="RCC1" evidence="3">
    <location>
        <begin position="616"/>
        <end position="671"/>
    </location>
</feature>
<reference evidence="6" key="1">
    <citation type="submission" date="2024-01" db="EMBL/GenBank/DDBJ databases">
        <authorList>
            <person name="Webb A."/>
        </authorList>
    </citation>
    <scope>NUCLEOTIDE SEQUENCE</scope>
    <source>
        <strain evidence="6">Pm1</strain>
    </source>
</reference>
<evidence type="ECO:0000256" key="2">
    <source>
        <dbReference type="ARBA" id="ARBA00022737"/>
    </source>
</evidence>
<sequence>MGDDFLRALAAELAQTQRALVPNCLFCVPQPRSLLTDEALSQDVLYSHLLTPNGVTDDEPHRRLGAYSTLNGKRVTIVGSHIRTGEGFSDSRQVRILLSERRDVQHQHVTVLHISRPLEGGIQVPDDLNEMDMATFRKYTAMLRSFPENELVFYHLNETINQVHKICAREHVYIERYQETLPDNLREEWDAAVDELIRAGSFDEDQDEDTHRQPSRFQGRASHLLQLQQVVECYLMERLHDLIFPRVITSCRELDAKLHFVMSRMRHYTPQDFGIRNEFQCFVAEARDTLLTVVEKKTPLDMLLVLKTCMDQISDAITRNVKLRRLDFETCQITTDDILDQLLVVLLQACTHISRTSTKCKADPVSRFPMVAVMRYMSDYHFINSNTTALGFTMANFQVAVEYFLMRGEHQNDDCPDSTLQDAGTEVCCSQVITESNCIQAARKIHQDLRKSEERVARARRETGAETRQDGHDISGSATTTTSRDVVAPISMKCLSIIGEWSSSTSDQPGDKDETSSSGPLAVHPVHFGCSRSQDPTASDTNVLHVSGGQRFFATVLEDGKLWTWGDSSGGRLGYALAHGTSRRVCRPQLVLALKQQTIMQVACGAFHALATDLNGHVFAWGSNSRGQLGFLSSTTLSTVVETPSIVEELRGTYMSSVACGEYHSLALSSDGCVFSWGCNKYGKLGRTAEGLLGMVQPGLLETDWTGWSLDTKSRIGRKERSVVIHIAAGKDHSLAITSDGVGFTWGRGDAGQLGHGCYMDVSRPMQVMAISVAITDTSGLVDVAGGNDFSLFLLRNGTVYISGRDPSLDADEPLLSPTLLSLPSHLERDFFGRVVQVSCGGTHYALLTTGGALLLSHTNSSQPSPNAGSTTAEVHERRVTWVKDAGIVGQMDCGASHTLVVG</sequence>
<dbReference type="EMBL" id="CAKLBY020000065">
    <property type="protein sequence ID" value="CAK7922050.1"/>
    <property type="molecule type" value="Genomic_DNA"/>
</dbReference>
<evidence type="ECO:0000259" key="5">
    <source>
        <dbReference type="PROSITE" id="PS51205"/>
    </source>
</evidence>
<comment type="caution">
    <text evidence="6">The sequence shown here is derived from an EMBL/GenBank/DDBJ whole genome shotgun (WGS) entry which is preliminary data.</text>
</comment>
<dbReference type="InterPro" id="IPR058923">
    <property type="entry name" value="RCC1-like_dom"/>
</dbReference>
<dbReference type="Gene3D" id="2.130.10.30">
    <property type="entry name" value="Regulator of chromosome condensation 1/beta-lactamase-inhibitor protein II"/>
    <property type="match status" value="2"/>
</dbReference>
<dbReference type="Pfam" id="PF25390">
    <property type="entry name" value="WD40_RLD"/>
    <property type="match status" value="1"/>
</dbReference>
<keyword evidence="2" id="KW-0677">Repeat</keyword>
<dbReference type="PANTHER" id="PTHR45982:SF1">
    <property type="entry name" value="REGULATOR OF CHROMOSOME CONDENSATION"/>
    <property type="match status" value="1"/>
</dbReference>
<organism evidence="6 7">
    <name type="scientific">Peronospora matthiolae</name>
    <dbReference type="NCBI Taxonomy" id="2874970"/>
    <lineage>
        <taxon>Eukaryota</taxon>
        <taxon>Sar</taxon>
        <taxon>Stramenopiles</taxon>
        <taxon>Oomycota</taxon>
        <taxon>Peronosporomycetes</taxon>
        <taxon>Peronosporales</taxon>
        <taxon>Peronosporaceae</taxon>
        <taxon>Peronospora</taxon>
    </lineage>
</organism>
<dbReference type="InterPro" id="IPR037191">
    <property type="entry name" value="VPS9_dom_sf"/>
</dbReference>
<dbReference type="InterPro" id="IPR003123">
    <property type="entry name" value="VPS9"/>
</dbReference>
<feature type="repeat" description="RCC1" evidence="3">
    <location>
        <begin position="560"/>
        <end position="615"/>
    </location>
</feature>